<gene>
    <name evidence="1" type="ORF">AAE3_LOCUS7649</name>
</gene>
<name>A0A8S0WCV2_CYCAE</name>
<accession>A0A8S0WCV2</accession>
<dbReference type="EMBL" id="CACVBS010000048">
    <property type="protein sequence ID" value="CAA7265300.1"/>
    <property type="molecule type" value="Genomic_DNA"/>
</dbReference>
<comment type="caution">
    <text evidence="1">The sequence shown here is derived from an EMBL/GenBank/DDBJ whole genome shotgun (WGS) entry which is preliminary data.</text>
</comment>
<reference evidence="1 2" key="1">
    <citation type="submission" date="2020-01" db="EMBL/GenBank/DDBJ databases">
        <authorList>
            <person name="Gupta K D."/>
        </authorList>
    </citation>
    <scope>NUCLEOTIDE SEQUENCE [LARGE SCALE GENOMIC DNA]</scope>
</reference>
<dbReference type="AlphaFoldDB" id="A0A8S0WCV2"/>
<evidence type="ECO:0000313" key="2">
    <source>
        <dbReference type="Proteomes" id="UP000467700"/>
    </source>
</evidence>
<dbReference type="Proteomes" id="UP000467700">
    <property type="component" value="Unassembled WGS sequence"/>
</dbReference>
<sequence length="395" mass="45016">MTRSKFEHFLKSGRPADENCGCDDCLASDGEDGFARRKAFPPGHGYDGLESEYNYFSDSDDGAYGYPFASGRVSPPESMASMEMECYKMEPDGHPEPEEIKQQFAEWKKGEEREKLPKNTVAPLLSVNGALRAATLQVLLDVLGVKRNKKTKVSIHKRFITLLRELRLYYRMSHTYPFLLNQPPVEEYSGPKTPFVEAYFTLMKAGAALYGYPSYESATKDPSFETSGRDKGYLDDLLNGPKNVESKIKQRVLRQRIVYRTYIHDMRLQTFLQIHSEHTKPINDMFNELFDMEEDSDNDNYDDDADNSDYSDDGDIKLKILKPGLCTLIKNCCILSILQKVAYLQDVPEFGEHEDLLSASCIAERLLERWKDRYMQAAKTPYVILSACNVDPAVG</sequence>
<organism evidence="1 2">
    <name type="scientific">Cyclocybe aegerita</name>
    <name type="common">Black poplar mushroom</name>
    <name type="synonym">Agrocybe aegerita</name>
    <dbReference type="NCBI Taxonomy" id="1973307"/>
    <lineage>
        <taxon>Eukaryota</taxon>
        <taxon>Fungi</taxon>
        <taxon>Dikarya</taxon>
        <taxon>Basidiomycota</taxon>
        <taxon>Agaricomycotina</taxon>
        <taxon>Agaricomycetes</taxon>
        <taxon>Agaricomycetidae</taxon>
        <taxon>Agaricales</taxon>
        <taxon>Agaricineae</taxon>
        <taxon>Bolbitiaceae</taxon>
        <taxon>Cyclocybe</taxon>
    </lineage>
</organism>
<protein>
    <submittedName>
        <fullName evidence="1">Uncharacterized protein</fullName>
    </submittedName>
</protein>
<evidence type="ECO:0000313" key="1">
    <source>
        <dbReference type="EMBL" id="CAA7265300.1"/>
    </source>
</evidence>
<keyword evidence="2" id="KW-1185">Reference proteome</keyword>
<proteinExistence type="predicted"/>